<feature type="compositionally biased region" description="Low complexity" evidence="2">
    <location>
        <begin position="258"/>
        <end position="269"/>
    </location>
</feature>
<comment type="similarity">
    <text evidence="1">Belongs to the PROTOR family.</text>
</comment>
<sequence>MARSPVTLGDFLRKDPSSTMVGAPRPRSPKQTDKKFNYAAGKNEDWNTVSNAVTALFQRKKLTKFELSSLMEKVKTVKQEINGPAICERFKESLVKGMIILREDVKAKNGEVLLDKLADSWSYFFCTILPLLQAIFLDIQSREAQSTRAIALLSFRDVVVLKTKLEEAFVMDLTVPPKLVQMLLILQGVHDDQNSRNYRKLEHLISYVVQPYLSSIGLRSKPSKPTVEAKVSESSEETTSASSTKDNVTPSSRKSRPLSESSLELQSKYSADRLHETAIQARKTRHFTFDEGVSESSGSSVFASSSSTVV</sequence>
<evidence type="ECO:0008006" key="5">
    <source>
        <dbReference type="Google" id="ProtNLM"/>
    </source>
</evidence>
<dbReference type="Pfam" id="PF08539">
    <property type="entry name" value="HbrB"/>
    <property type="match status" value="1"/>
</dbReference>
<organism evidence="3 4">
    <name type="scientific">Porites lobata</name>
    <dbReference type="NCBI Taxonomy" id="104759"/>
    <lineage>
        <taxon>Eukaryota</taxon>
        <taxon>Metazoa</taxon>
        <taxon>Cnidaria</taxon>
        <taxon>Anthozoa</taxon>
        <taxon>Hexacorallia</taxon>
        <taxon>Scleractinia</taxon>
        <taxon>Fungiina</taxon>
        <taxon>Poritidae</taxon>
        <taxon>Porites</taxon>
    </lineage>
</organism>
<keyword evidence="4" id="KW-1185">Reference proteome</keyword>
<protein>
    <recommendedName>
        <fullName evidence="5">Proline-rich protein 5-like</fullName>
    </recommendedName>
</protein>
<gene>
    <name evidence="3" type="ORF">PLOB_00030419</name>
</gene>
<dbReference type="InterPro" id="IPR016159">
    <property type="entry name" value="Cullin_repeat-like_dom_sf"/>
</dbReference>
<feature type="region of interest" description="Disordered" evidence="2">
    <location>
        <begin position="220"/>
        <end position="269"/>
    </location>
</feature>
<accession>A0ABN8NZ08</accession>
<feature type="compositionally biased region" description="Low complexity" evidence="2">
    <location>
        <begin position="294"/>
        <end position="310"/>
    </location>
</feature>
<dbReference type="PANTHER" id="PTHR32428">
    <property type="entry name" value="TARGET OF RAPAMYCIN COMPLEX 2 SUBUNIT BIT61-RELATED"/>
    <property type="match status" value="1"/>
</dbReference>
<proteinExistence type="inferred from homology"/>
<dbReference type="Proteomes" id="UP001159405">
    <property type="component" value="Unassembled WGS sequence"/>
</dbReference>
<dbReference type="SUPFAM" id="SSF74788">
    <property type="entry name" value="Cullin repeat-like"/>
    <property type="match status" value="1"/>
</dbReference>
<evidence type="ECO:0000256" key="1">
    <source>
        <dbReference type="ARBA" id="ARBA00010453"/>
    </source>
</evidence>
<evidence type="ECO:0000256" key="2">
    <source>
        <dbReference type="SAM" id="MobiDB-lite"/>
    </source>
</evidence>
<name>A0ABN8NZ08_9CNID</name>
<reference evidence="3 4" key="1">
    <citation type="submission" date="2022-05" db="EMBL/GenBank/DDBJ databases">
        <authorList>
            <consortium name="Genoscope - CEA"/>
            <person name="William W."/>
        </authorList>
    </citation>
    <scope>NUCLEOTIDE SEQUENCE [LARGE SCALE GENOMIC DNA]</scope>
</reference>
<dbReference type="EMBL" id="CALNXK010000039">
    <property type="protein sequence ID" value="CAH3123807.1"/>
    <property type="molecule type" value="Genomic_DNA"/>
</dbReference>
<feature type="region of interest" description="Disordered" evidence="2">
    <location>
        <begin position="1"/>
        <end position="33"/>
    </location>
</feature>
<evidence type="ECO:0000313" key="3">
    <source>
        <dbReference type="EMBL" id="CAH3123807.1"/>
    </source>
</evidence>
<dbReference type="PANTHER" id="PTHR32428:SF2">
    <property type="entry name" value="TARGET OF RAPAMYCIN COMPLEX 2 SUBUNIT BIT61-RELATED"/>
    <property type="match status" value="1"/>
</dbReference>
<comment type="caution">
    <text evidence="3">The sequence shown here is derived from an EMBL/GenBank/DDBJ whole genome shotgun (WGS) entry which is preliminary data.</text>
</comment>
<feature type="region of interest" description="Disordered" evidence="2">
    <location>
        <begin position="290"/>
        <end position="310"/>
    </location>
</feature>
<dbReference type="InterPro" id="IPR013745">
    <property type="entry name" value="Bit61/PRR5"/>
</dbReference>
<evidence type="ECO:0000313" key="4">
    <source>
        <dbReference type="Proteomes" id="UP001159405"/>
    </source>
</evidence>